<dbReference type="PROSITE" id="PS51186">
    <property type="entry name" value="GNAT"/>
    <property type="match status" value="1"/>
</dbReference>
<keyword evidence="3" id="KW-1185">Reference proteome</keyword>
<evidence type="ECO:0000313" key="3">
    <source>
        <dbReference type="Proteomes" id="UP000673375"/>
    </source>
</evidence>
<evidence type="ECO:0000259" key="1">
    <source>
        <dbReference type="PROSITE" id="PS51186"/>
    </source>
</evidence>
<dbReference type="Pfam" id="PF00583">
    <property type="entry name" value="Acetyltransf_1"/>
    <property type="match status" value="1"/>
</dbReference>
<organism evidence="2 3">
    <name type="scientific">Enterococcus larvae</name>
    <dbReference type="NCBI Taxonomy" id="2794352"/>
    <lineage>
        <taxon>Bacteria</taxon>
        <taxon>Bacillati</taxon>
        <taxon>Bacillota</taxon>
        <taxon>Bacilli</taxon>
        <taxon>Lactobacillales</taxon>
        <taxon>Enterococcaceae</taxon>
        <taxon>Enterococcus</taxon>
    </lineage>
</organism>
<protein>
    <submittedName>
        <fullName evidence="2">GNAT family N-acetyltransferase</fullName>
    </submittedName>
</protein>
<dbReference type="Proteomes" id="UP000673375">
    <property type="component" value="Unassembled WGS sequence"/>
</dbReference>
<name>A0ABS4CH82_9ENTE</name>
<dbReference type="Gene3D" id="3.40.630.30">
    <property type="match status" value="1"/>
</dbReference>
<comment type="caution">
    <text evidence="2">The sequence shown here is derived from an EMBL/GenBank/DDBJ whole genome shotgun (WGS) entry which is preliminary data.</text>
</comment>
<dbReference type="InterPro" id="IPR016181">
    <property type="entry name" value="Acyl_CoA_acyltransferase"/>
</dbReference>
<dbReference type="CDD" id="cd04301">
    <property type="entry name" value="NAT_SF"/>
    <property type="match status" value="1"/>
</dbReference>
<proteinExistence type="predicted"/>
<accession>A0ABS4CH82</accession>
<feature type="domain" description="N-acetyltransferase" evidence="1">
    <location>
        <begin position="3"/>
        <end position="122"/>
    </location>
</feature>
<dbReference type="SUPFAM" id="SSF55729">
    <property type="entry name" value="Acyl-CoA N-acyltransferases (Nat)"/>
    <property type="match status" value="1"/>
</dbReference>
<reference evidence="2 3" key="1">
    <citation type="submission" date="2020-12" db="EMBL/GenBank/DDBJ databases">
        <title>Vagococcus allomyrinae sp. nov. and Enterococcus lavae sp. nov., isolated from the larvae of Allomyrina dichotoma.</title>
        <authorList>
            <person name="Lee S.D."/>
        </authorList>
    </citation>
    <scope>NUCLEOTIDE SEQUENCE [LARGE SCALE GENOMIC DNA]</scope>
    <source>
        <strain evidence="2 3">BWM-S5</strain>
    </source>
</reference>
<dbReference type="EMBL" id="JAEDXU010000002">
    <property type="protein sequence ID" value="MBP1045627.1"/>
    <property type="molecule type" value="Genomic_DNA"/>
</dbReference>
<evidence type="ECO:0000313" key="2">
    <source>
        <dbReference type="EMBL" id="MBP1045627.1"/>
    </source>
</evidence>
<gene>
    <name evidence="2" type="ORF">I6N96_05005</name>
</gene>
<sequence>MLIPYRKEHQKIAVGLLSFHDKMEKYHSLLNEIGMYEQKESLALFFWLPEQGANIQGLLGIEYVGSSRLILHDISLNPSYRGEGLGFQLLDELKAKHDEFEIVGTSATKEYLEKWLQLGNRF</sequence>
<dbReference type="InterPro" id="IPR000182">
    <property type="entry name" value="GNAT_dom"/>
</dbReference>
<dbReference type="RefSeq" id="WP_209556415.1">
    <property type="nucleotide sequence ID" value="NZ_JAEDXU010000002.1"/>
</dbReference>